<dbReference type="RefSeq" id="WP_164452673.1">
    <property type="nucleotide sequence ID" value="NZ_JAAIJQ010000024.1"/>
</dbReference>
<keyword evidence="2" id="KW-1185">Reference proteome</keyword>
<gene>
    <name evidence="1" type="ORF">G3446_09895</name>
</gene>
<organism evidence="1 2">
    <name type="scientific">Thiorhodococcus minor</name>
    <dbReference type="NCBI Taxonomy" id="57489"/>
    <lineage>
        <taxon>Bacteria</taxon>
        <taxon>Pseudomonadati</taxon>
        <taxon>Pseudomonadota</taxon>
        <taxon>Gammaproteobacteria</taxon>
        <taxon>Chromatiales</taxon>
        <taxon>Chromatiaceae</taxon>
        <taxon>Thiorhodococcus</taxon>
    </lineage>
</organism>
<protein>
    <recommendedName>
        <fullName evidence="3">Tetratricopeptide repeat protein</fullName>
    </recommendedName>
</protein>
<proteinExistence type="predicted"/>
<dbReference type="SUPFAM" id="SSF48452">
    <property type="entry name" value="TPR-like"/>
    <property type="match status" value="1"/>
</dbReference>
<comment type="caution">
    <text evidence="1">The sequence shown here is derived from an EMBL/GenBank/DDBJ whole genome shotgun (WGS) entry which is preliminary data.</text>
</comment>
<reference evidence="1 2" key="1">
    <citation type="submission" date="2020-02" db="EMBL/GenBank/DDBJ databases">
        <title>Genome sequences of Thiorhodococcus mannitoliphagus and Thiorhodococcus minor, purple sulfur photosynthetic bacteria in the gammaproteobacterial family, Chromatiaceae.</title>
        <authorList>
            <person name="Aviles F.A."/>
            <person name="Meyer T.E."/>
            <person name="Kyndt J.A."/>
        </authorList>
    </citation>
    <scope>NUCLEOTIDE SEQUENCE [LARGE SCALE GENOMIC DNA]</scope>
    <source>
        <strain evidence="1 2">DSM 11518</strain>
    </source>
</reference>
<name>A0A6M0JXC9_9GAMM</name>
<accession>A0A6M0JXC9</accession>
<dbReference type="Gene3D" id="1.25.40.10">
    <property type="entry name" value="Tetratricopeptide repeat domain"/>
    <property type="match status" value="1"/>
</dbReference>
<sequence length="194" mass="21192">MATISPTAAVRFSSQAADRYREIGYSAKEGVARSNLAAILRRLGRLDEARREVHRSSECKAEFGHAAEPWKTWDILSDIERDTGNPDAALDARAKAVAAYLAYRRDGGENRSPPGQLALRISELLLADDSATAEALLSEGLAHQDLPDVARSFLQSLLTICQGSRDPALADTEGLDYKMSAEILLLIERLTQQP</sequence>
<dbReference type="InterPro" id="IPR011990">
    <property type="entry name" value="TPR-like_helical_dom_sf"/>
</dbReference>
<evidence type="ECO:0000313" key="2">
    <source>
        <dbReference type="Proteomes" id="UP000483379"/>
    </source>
</evidence>
<dbReference type="EMBL" id="JAAIJQ010000024">
    <property type="protein sequence ID" value="NEV62198.1"/>
    <property type="molecule type" value="Genomic_DNA"/>
</dbReference>
<evidence type="ECO:0000313" key="1">
    <source>
        <dbReference type="EMBL" id="NEV62198.1"/>
    </source>
</evidence>
<dbReference type="Proteomes" id="UP000483379">
    <property type="component" value="Unassembled WGS sequence"/>
</dbReference>
<evidence type="ECO:0008006" key="3">
    <source>
        <dbReference type="Google" id="ProtNLM"/>
    </source>
</evidence>
<dbReference type="AlphaFoldDB" id="A0A6M0JXC9"/>